<evidence type="ECO:0000256" key="2">
    <source>
        <dbReference type="ARBA" id="ARBA00022946"/>
    </source>
</evidence>
<organism evidence="5">
    <name type="scientific">freshwater metagenome</name>
    <dbReference type="NCBI Taxonomy" id="449393"/>
    <lineage>
        <taxon>unclassified sequences</taxon>
        <taxon>metagenomes</taxon>
        <taxon>ecological metagenomes</taxon>
    </lineage>
</organism>
<dbReference type="InterPro" id="IPR027266">
    <property type="entry name" value="TrmE/GcvT-like"/>
</dbReference>
<dbReference type="InterPro" id="IPR017703">
    <property type="entry name" value="YgfZ/GCV_T_CS"/>
</dbReference>
<dbReference type="SUPFAM" id="SSF103025">
    <property type="entry name" value="Folate-binding domain"/>
    <property type="match status" value="1"/>
</dbReference>
<protein>
    <submittedName>
        <fullName evidence="5">Unannotated protein</fullName>
    </submittedName>
</protein>
<reference evidence="5" key="1">
    <citation type="submission" date="2020-05" db="EMBL/GenBank/DDBJ databases">
        <authorList>
            <person name="Chiriac C."/>
            <person name="Salcher M."/>
            <person name="Ghai R."/>
            <person name="Kavagutti S V."/>
        </authorList>
    </citation>
    <scope>NUCLEOTIDE SEQUENCE</scope>
</reference>
<dbReference type="AlphaFoldDB" id="A0A6J6GWD0"/>
<proteinExistence type="predicted"/>
<dbReference type="GO" id="GO:0016226">
    <property type="term" value="P:iron-sulfur cluster assembly"/>
    <property type="evidence" value="ECO:0007669"/>
    <property type="project" value="TreeGrafter"/>
</dbReference>
<name>A0A6J6GWD0_9ZZZZ</name>
<dbReference type="EMBL" id="CAEZUR010000024">
    <property type="protein sequence ID" value="CAB4604640.1"/>
    <property type="molecule type" value="Genomic_DNA"/>
</dbReference>
<dbReference type="Gene3D" id="3.30.1360.120">
    <property type="entry name" value="Probable tRNA modification gtpase trme, domain 1"/>
    <property type="match status" value="1"/>
</dbReference>
<sequence>MAIASFSNPLVEQRDLLSGKAAVALDSKVIRVIGDDRLKWLHALLSQNLANLLPGESAEALLLDPQGHIEANLHVVDDGRITWLIVEEPQAALVFEHLSKMKLRTKVLIEQENELQVFATFGAPLANANVVWVDPWPEIYPGGHRYAAKAGEVWTYVESIAEKSQLAPAGTSALEALRIMAHRPSMEEVDEKTLPHELDWLATGVHMSKGCYRGQEAVAKVHNLGHPPRRLVLLHLDGSGHLLPEIGAKVYLGETEVGRITTAGSHFEAGAVALAVIKRTVPEDALLEVTGSITANQQVIVPISAGKTVTVPRNNLLRSRR</sequence>
<dbReference type="PIRSF" id="PIRSF006487">
    <property type="entry name" value="GcvT"/>
    <property type="match status" value="1"/>
</dbReference>
<dbReference type="InterPro" id="IPR045179">
    <property type="entry name" value="YgfZ/GcvT"/>
</dbReference>
<dbReference type="GO" id="GO:0005739">
    <property type="term" value="C:mitochondrion"/>
    <property type="evidence" value="ECO:0007669"/>
    <property type="project" value="UniProtKB-SubCell"/>
</dbReference>
<dbReference type="PANTHER" id="PTHR22602">
    <property type="entry name" value="TRANSFERASE CAF17, MITOCHONDRIAL-RELATED"/>
    <property type="match status" value="1"/>
</dbReference>
<dbReference type="EMBL" id="CAEZSN010000019">
    <property type="protein sequence ID" value="CAB4536704.1"/>
    <property type="molecule type" value="Genomic_DNA"/>
</dbReference>
<dbReference type="PANTHER" id="PTHR22602:SF0">
    <property type="entry name" value="TRANSFERASE CAF17, MITOCHONDRIAL-RELATED"/>
    <property type="match status" value="1"/>
</dbReference>
<accession>A0A6J6GWD0</accession>
<comment type="subcellular location">
    <subcellularLocation>
        <location evidence="1">Mitochondrion</location>
    </subcellularLocation>
</comment>
<keyword evidence="2" id="KW-0809">Transit peptide</keyword>
<dbReference type="NCBIfam" id="TIGR03317">
    <property type="entry name" value="ygfZ_signature"/>
    <property type="match status" value="1"/>
</dbReference>
<evidence type="ECO:0000313" key="4">
    <source>
        <dbReference type="EMBL" id="CAB4536704.1"/>
    </source>
</evidence>
<gene>
    <name evidence="4" type="ORF">UFOPK1433_00278</name>
    <name evidence="5" type="ORF">UFOPK1843_00417</name>
</gene>
<keyword evidence="3" id="KW-0496">Mitochondrion</keyword>
<evidence type="ECO:0000256" key="1">
    <source>
        <dbReference type="ARBA" id="ARBA00004173"/>
    </source>
</evidence>
<evidence type="ECO:0000313" key="5">
    <source>
        <dbReference type="EMBL" id="CAB4604640.1"/>
    </source>
</evidence>
<evidence type="ECO:0000256" key="3">
    <source>
        <dbReference type="ARBA" id="ARBA00023128"/>
    </source>
</evidence>